<proteinExistence type="predicted"/>
<keyword evidence="2" id="KW-1185">Reference proteome</keyword>
<accession>A0AAP0S6D1</accession>
<protein>
    <recommendedName>
        <fullName evidence="3">DUF4283 domain-containing protein</fullName>
    </recommendedName>
</protein>
<evidence type="ECO:0000313" key="2">
    <source>
        <dbReference type="Proteomes" id="UP001415857"/>
    </source>
</evidence>
<dbReference type="Proteomes" id="UP001415857">
    <property type="component" value="Unassembled WGS sequence"/>
</dbReference>
<dbReference type="EMBL" id="JBBPBK010000001">
    <property type="protein sequence ID" value="KAK9291417.1"/>
    <property type="molecule type" value="Genomic_DNA"/>
</dbReference>
<dbReference type="PANTHER" id="PTHR34427">
    <property type="entry name" value="DUF4283 DOMAIN PROTEIN"/>
    <property type="match status" value="1"/>
</dbReference>
<dbReference type="PANTHER" id="PTHR34427:SF5">
    <property type="entry name" value="DUF4283 DOMAIN-CONTAINING PROTEIN"/>
    <property type="match status" value="1"/>
</dbReference>
<dbReference type="AlphaFoldDB" id="A0AAP0S6D1"/>
<organism evidence="1 2">
    <name type="scientific">Liquidambar formosana</name>
    <name type="common">Formosan gum</name>
    <dbReference type="NCBI Taxonomy" id="63359"/>
    <lineage>
        <taxon>Eukaryota</taxon>
        <taxon>Viridiplantae</taxon>
        <taxon>Streptophyta</taxon>
        <taxon>Embryophyta</taxon>
        <taxon>Tracheophyta</taxon>
        <taxon>Spermatophyta</taxon>
        <taxon>Magnoliopsida</taxon>
        <taxon>eudicotyledons</taxon>
        <taxon>Gunneridae</taxon>
        <taxon>Pentapetalae</taxon>
        <taxon>Saxifragales</taxon>
        <taxon>Altingiaceae</taxon>
        <taxon>Liquidambar</taxon>
    </lineage>
</organism>
<comment type="caution">
    <text evidence="1">The sequence shown here is derived from an EMBL/GenBank/DDBJ whole genome shotgun (WGS) entry which is preliminary data.</text>
</comment>
<evidence type="ECO:0008006" key="3">
    <source>
        <dbReference type="Google" id="ProtNLM"/>
    </source>
</evidence>
<name>A0AAP0S6D1_LIQFO</name>
<evidence type="ECO:0000313" key="1">
    <source>
        <dbReference type="EMBL" id="KAK9291417.1"/>
    </source>
</evidence>
<reference evidence="1 2" key="1">
    <citation type="journal article" date="2024" name="Plant J.">
        <title>Genome sequences and population genomics reveal climatic adaptation and genomic divergence between two closely related sweetgum species.</title>
        <authorList>
            <person name="Xu W.Q."/>
            <person name="Ren C.Q."/>
            <person name="Zhang X.Y."/>
            <person name="Comes H.P."/>
            <person name="Liu X.H."/>
            <person name="Li Y.G."/>
            <person name="Kettle C.J."/>
            <person name="Jalonen R."/>
            <person name="Gaisberger H."/>
            <person name="Ma Y.Z."/>
            <person name="Qiu Y.X."/>
        </authorList>
    </citation>
    <scope>NUCLEOTIDE SEQUENCE [LARGE SCALE GENOMIC DNA]</scope>
    <source>
        <strain evidence="1">Hangzhou</strain>
    </source>
</reference>
<sequence length="177" mass="20330">MFPSQSHVHADLKHVRNAIEVIQAAELDEAWLHRCMVGKVANYNSRSGLQEAIIREGVFDITIRFLGGLLVLVEFQSEEVMNWYLEQKSWLAQWFSELSKWKPGLQLTDRLVSLSINGVPLHCWTVANFNRIGERFGCVISIDCNTSTKKILDRGRILVSTKFREPISKELLLEVME</sequence>
<gene>
    <name evidence="1" type="ORF">L1049_019364</name>
</gene>